<organism evidence="1 2">
    <name type="scientific">Sphingobacterium alkalisoli</name>
    <dbReference type="NCBI Taxonomy" id="1874115"/>
    <lineage>
        <taxon>Bacteria</taxon>
        <taxon>Pseudomonadati</taxon>
        <taxon>Bacteroidota</taxon>
        <taxon>Sphingobacteriia</taxon>
        <taxon>Sphingobacteriales</taxon>
        <taxon>Sphingobacteriaceae</taxon>
        <taxon>Sphingobacterium</taxon>
    </lineage>
</organism>
<name>A0A4U0GU64_9SPHI</name>
<dbReference type="RefSeq" id="WP_136822397.1">
    <property type="nucleotide sequence ID" value="NZ_BMJX01000007.1"/>
</dbReference>
<dbReference type="OrthoDB" id="7059463at2"/>
<dbReference type="Proteomes" id="UP000309872">
    <property type="component" value="Unassembled WGS sequence"/>
</dbReference>
<comment type="caution">
    <text evidence="1">The sequence shown here is derived from an EMBL/GenBank/DDBJ whole genome shotgun (WGS) entry which is preliminary data.</text>
</comment>
<proteinExistence type="predicted"/>
<sequence>MNGIKKQRGSRRYYKKLATENDLDKATWFDFDNPETWFENWHLHFDWNGYGNNCFKRRKPHLDKLFRHFDILVDKTKRLKTDFQLYSILLDFASCNDVLFLHTTNPNNSQFPFTISDLQSTTTLTNRRLDDYINKLDGYEKLYGQADEAFCLIYKKNVGQPF</sequence>
<protein>
    <submittedName>
        <fullName evidence="1">Uncharacterized protein</fullName>
    </submittedName>
</protein>
<accession>A0A4U0GU64</accession>
<evidence type="ECO:0000313" key="2">
    <source>
        <dbReference type="Proteomes" id="UP000309872"/>
    </source>
</evidence>
<keyword evidence="2" id="KW-1185">Reference proteome</keyword>
<gene>
    <name evidence="1" type="ORF">FAZ19_19250</name>
</gene>
<dbReference type="EMBL" id="SUKA01000007">
    <property type="protein sequence ID" value="TJY62611.1"/>
    <property type="molecule type" value="Genomic_DNA"/>
</dbReference>
<evidence type="ECO:0000313" key="1">
    <source>
        <dbReference type="EMBL" id="TJY62611.1"/>
    </source>
</evidence>
<reference evidence="1 2" key="1">
    <citation type="submission" date="2019-04" db="EMBL/GenBank/DDBJ databases">
        <title>Sphingobacterium olei sp. nov., isolated from oil-contaminated soil.</title>
        <authorList>
            <person name="Liu B."/>
        </authorList>
    </citation>
    <scope>NUCLEOTIDE SEQUENCE [LARGE SCALE GENOMIC DNA]</scope>
    <source>
        <strain evidence="1 2">Y3L14</strain>
    </source>
</reference>
<dbReference type="AlphaFoldDB" id="A0A4U0GU64"/>